<keyword evidence="2" id="KW-1185">Reference proteome</keyword>
<accession>A0A2T6B9D7</accession>
<dbReference type="Proteomes" id="UP000244240">
    <property type="component" value="Unassembled WGS sequence"/>
</dbReference>
<dbReference type="RefSeq" id="WP_170109720.1">
    <property type="nucleotide sequence ID" value="NZ_QBKR01000030.1"/>
</dbReference>
<comment type="caution">
    <text evidence="1">The sequence shown here is derived from an EMBL/GenBank/DDBJ whole genome shotgun (WGS) entry which is preliminary data.</text>
</comment>
<name>A0A2T6B9D7_9BACL</name>
<gene>
    <name evidence="1" type="ORF">C8P63_1302</name>
</gene>
<organism evidence="1 2">
    <name type="scientific">Melghirimyces profundicolus</name>
    <dbReference type="NCBI Taxonomy" id="1242148"/>
    <lineage>
        <taxon>Bacteria</taxon>
        <taxon>Bacillati</taxon>
        <taxon>Bacillota</taxon>
        <taxon>Bacilli</taxon>
        <taxon>Bacillales</taxon>
        <taxon>Thermoactinomycetaceae</taxon>
        <taxon>Melghirimyces</taxon>
    </lineage>
</organism>
<reference evidence="1 2" key="1">
    <citation type="submission" date="2018-04" db="EMBL/GenBank/DDBJ databases">
        <title>Genomic Encyclopedia of Archaeal and Bacterial Type Strains, Phase II (KMG-II): from individual species to whole genera.</title>
        <authorList>
            <person name="Goeker M."/>
        </authorList>
    </citation>
    <scope>NUCLEOTIDE SEQUENCE [LARGE SCALE GENOMIC DNA]</scope>
    <source>
        <strain evidence="1 2">DSM 45787</strain>
    </source>
</reference>
<dbReference type="EMBL" id="QBKR01000030">
    <property type="protein sequence ID" value="PTX52690.1"/>
    <property type="molecule type" value="Genomic_DNA"/>
</dbReference>
<proteinExistence type="predicted"/>
<sequence>MMSLIIFLVILLFAYLLWEIRYQQKQTVQRLESIEKFLKESKEEK</sequence>
<protein>
    <submittedName>
        <fullName evidence="1">Uncharacterized protein</fullName>
    </submittedName>
</protein>
<evidence type="ECO:0000313" key="2">
    <source>
        <dbReference type="Proteomes" id="UP000244240"/>
    </source>
</evidence>
<evidence type="ECO:0000313" key="1">
    <source>
        <dbReference type="EMBL" id="PTX52690.1"/>
    </source>
</evidence>
<dbReference type="AlphaFoldDB" id="A0A2T6B9D7"/>